<sequence>MLHTTAISLLLSIVYARISGEENVSALLLTNTNAHNPGIYMRLMPTGLAYLREIGMKVVNDEILRIQLPTITEVIEAGQVLFPVTS</sequence>
<reference evidence="4" key="1">
    <citation type="submission" date="2016-06" db="UniProtKB">
        <authorList>
            <consortium name="WormBaseParasite"/>
        </authorList>
    </citation>
    <scope>IDENTIFICATION</scope>
</reference>
<evidence type="ECO:0000313" key="3">
    <source>
        <dbReference type="Proteomes" id="UP000271098"/>
    </source>
</evidence>
<proteinExistence type="predicted"/>
<dbReference type="EMBL" id="UYRT01098211">
    <property type="protein sequence ID" value="VDN41645.1"/>
    <property type="molecule type" value="Genomic_DNA"/>
</dbReference>
<dbReference type="AlphaFoldDB" id="A0A183ERH0"/>
<dbReference type="Proteomes" id="UP000271098">
    <property type="component" value="Unassembled WGS sequence"/>
</dbReference>
<organism evidence="4">
    <name type="scientific">Gongylonema pulchrum</name>
    <dbReference type="NCBI Taxonomy" id="637853"/>
    <lineage>
        <taxon>Eukaryota</taxon>
        <taxon>Metazoa</taxon>
        <taxon>Ecdysozoa</taxon>
        <taxon>Nematoda</taxon>
        <taxon>Chromadorea</taxon>
        <taxon>Rhabditida</taxon>
        <taxon>Spirurina</taxon>
        <taxon>Spiruromorpha</taxon>
        <taxon>Spiruroidea</taxon>
        <taxon>Gongylonematidae</taxon>
        <taxon>Gongylonema</taxon>
    </lineage>
</organism>
<reference evidence="2 3" key="2">
    <citation type="submission" date="2018-11" db="EMBL/GenBank/DDBJ databases">
        <authorList>
            <consortium name="Pathogen Informatics"/>
        </authorList>
    </citation>
    <scope>NUCLEOTIDE SEQUENCE [LARGE SCALE GENOMIC DNA]</scope>
</reference>
<dbReference type="OrthoDB" id="10255543at2759"/>
<evidence type="ECO:0000256" key="1">
    <source>
        <dbReference type="SAM" id="SignalP"/>
    </source>
</evidence>
<name>A0A183ERH0_9BILA</name>
<accession>A0A183ERH0</accession>
<evidence type="ECO:0000313" key="4">
    <source>
        <dbReference type="WBParaSite" id="GPUH_0002359101-mRNA-1"/>
    </source>
</evidence>
<dbReference type="GO" id="GO:0008289">
    <property type="term" value="F:lipid binding"/>
    <property type="evidence" value="ECO:0007669"/>
    <property type="project" value="InterPro"/>
</dbReference>
<feature type="signal peptide" evidence="1">
    <location>
        <begin position="1"/>
        <end position="20"/>
    </location>
</feature>
<gene>
    <name evidence="2" type="ORF">GPUH_LOCUS23564</name>
</gene>
<feature type="chain" id="PRO_5043139264" evidence="1">
    <location>
        <begin position="21"/>
        <end position="86"/>
    </location>
</feature>
<keyword evidence="3" id="KW-1185">Reference proteome</keyword>
<dbReference type="InterPro" id="IPR017943">
    <property type="entry name" value="Bactericidal_perm-incr_a/b_dom"/>
</dbReference>
<keyword evidence="1" id="KW-0732">Signal</keyword>
<evidence type="ECO:0000313" key="2">
    <source>
        <dbReference type="EMBL" id="VDN41645.1"/>
    </source>
</evidence>
<protein>
    <submittedName>
        <fullName evidence="4">Secreted protein</fullName>
    </submittedName>
</protein>
<dbReference type="WBParaSite" id="GPUH_0002359101-mRNA-1">
    <property type="protein sequence ID" value="GPUH_0002359101-mRNA-1"/>
    <property type="gene ID" value="GPUH_0002359101"/>
</dbReference>
<dbReference type="SUPFAM" id="SSF55394">
    <property type="entry name" value="Bactericidal permeability-increasing protein, BPI"/>
    <property type="match status" value="1"/>
</dbReference>